<dbReference type="AlphaFoldDB" id="A0A1F4XSJ8"/>
<comment type="catalytic activity">
    <reaction evidence="3 4">
        <text>[thioredoxin]-disulfide + L-methionine + H2O = L-methionine (S)-S-oxide + [thioredoxin]-dithiol</text>
        <dbReference type="Rhea" id="RHEA:19993"/>
        <dbReference type="Rhea" id="RHEA-COMP:10698"/>
        <dbReference type="Rhea" id="RHEA-COMP:10700"/>
        <dbReference type="ChEBI" id="CHEBI:15377"/>
        <dbReference type="ChEBI" id="CHEBI:29950"/>
        <dbReference type="ChEBI" id="CHEBI:50058"/>
        <dbReference type="ChEBI" id="CHEBI:57844"/>
        <dbReference type="ChEBI" id="CHEBI:58772"/>
        <dbReference type="EC" id="1.8.4.11"/>
    </reaction>
</comment>
<dbReference type="GO" id="GO:0033744">
    <property type="term" value="F:L-methionine:thioredoxin-disulfide S-oxidoreductase activity"/>
    <property type="evidence" value="ECO:0007669"/>
    <property type="project" value="RHEA"/>
</dbReference>
<proteinExistence type="inferred from homology"/>
<feature type="domain" description="Peptide methionine sulphoxide reductase MsrA" evidence="5">
    <location>
        <begin position="6"/>
        <end position="156"/>
    </location>
</feature>
<sequence length="175" mass="20146">MDKETVLLGGGCFWCTEAVFTMLKGIYSVAPGYAGGQVEKPTYEQVSTGNTGHIEVIKIEYNPNKIAFEELLQVFFETHDPTTPNRQGNDVGPQYHSAVFYTTDRQKEKTEHYIKMIAGKYQKPIVITVAPFKTFWPAEDYHQKYYENHKDAGYCQVIIDPKVEKIRHQFKDLLK</sequence>
<keyword evidence="1 4" id="KW-0560">Oxidoreductase</keyword>
<organism evidence="6 7">
    <name type="scientific">Candidatus Adlerbacteria bacterium RIFCSPHIGHO2_12_FULL_53_18</name>
    <dbReference type="NCBI Taxonomy" id="1797242"/>
    <lineage>
        <taxon>Bacteria</taxon>
        <taxon>Candidatus Adleribacteriota</taxon>
    </lineage>
</organism>
<dbReference type="SUPFAM" id="SSF55068">
    <property type="entry name" value="Peptide methionine sulfoxide reductase"/>
    <property type="match status" value="1"/>
</dbReference>
<evidence type="ECO:0000256" key="4">
    <source>
        <dbReference type="HAMAP-Rule" id="MF_01401"/>
    </source>
</evidence>
<dbReference type="Pfam" id="PF01625">
    <property type="entry name" value="PMSR"/>
    <property type="match status" value="1"/>
</dbReference>
<evidence type="ECO:0000313" key="7">
    <source>
        <dbReference type="Proteomes" id="UP000178091"/>
    </source>
</evidence>
<evidence type="ECO:0000256" key="3">
    <source>
        <dbReference type="ARBA" id="ARBA00048782"/>
    </source>
</evidence>
<dbReference type="EC" id="1.8.4.11" evidence="4"/>
<comment type="similarity">
    <text evidence="4">Belongs to the MsrA Met sulfoxide reductase family.</text>
</comment>
<name>A0A1F4XSJ8_9BACT</name>
<dbReference type="NCBIfam" id="TIGR00401">
    <property type="entry name" value="msrA"/>
    <property type="match status" value="1"/>
</dbReference>
<dbReference type="GO" id="GO:0008113">
    <property type="term" value="F:peptide-methionine (S)-S-oxide reductase activity"/>
    <property type="evidence" value="ECO:0007669"/>
    <property type="project" value="UniProtKB-UniRule"/>
</dbReference>
<dbReference type="PANTHER" id="PTHR43774">
    <property type="entry name" value="PEPTIDE METHIONINE SULFOXIDE REDUCTASE"/>
    <property type="match status" value="1"/>
</dbReference>
<evidence type="ECO:0000259" key="5">
    <source>
        <dbReference type="Pfam" id="PF01625"/>
    </source>
</evidence>
<reference evidence="6 7" key="1">
    <citation type="journal article" date="2016" name="Nat. Commun.">
        <title>Thousands of microbial genomes shed light on interconnected biogeochemical processes in an aquifer system.</title>
        <authorList>
            <person name="Anantharaman K."/>
            <person name="Brown C.T."/>
            <person name="Hug L.A."/>
            <person name="Sharon I."/>
            <person name="Castelle C.J."/>
            <person name="Probst A.J."/>
            <person name="Thomas B.C."/>
            <person name="Singh A."/>
            <person name="Wilkins M.J."/>
            <person name="Karaoz U."/>
            <person name="Brodie E.L."/>
            <person name="Williams K.H."/>
            <person name="Hubbard S.S."/>
            <person name="Banfield J.F."/>
        </authorList>
    </citation>
    <scope>NUCLEOTIDE SEQUENCE [LARGE SCALE GENOMIC DNA]</scope>
</reference>
<comment type="caution">
    <text evidence="6">The sequence shown here is derived from an EMBL/GenBank/DDBJ whole genome shotgun (WGS) entry which is preliminary data.</text>
</comment>
<evidence type="ECO:0000256" key="1">
    <source>
        <dbReference type="ARBA" id="ARBA00023002"/>
    </source>
</evidence>
<dbReference type="Proteomes" id="UP000178091">
    <property type="component" value="Unassembled WGS sequence"/>
</dbReference>
<gene>
    <name evidence="4" type="primary">msrA</name>
    <name evidence="6" type="ORF">A3F55_02330</name>
</gene>
<dbReference type="PANTHER" id="PTHR43774:SF1">
    <property type="entry name" value="PEPTIDE METHIONINE SULFOXIDE REDUCTASE MSRA 2"/>
    <property type="match status" value="1"/>
</dbReference>
<evidence type="ECO:0000256" key="2">
    <source>
        <dbReference type="ARBA" id="ARBA00047806"/>
    </source>
</evidence>
<dbReference type="HAMAP" id="MF_01401">
    <property type="entry name" value="MsrA"/>
    <property type="match status" value="1"/>
</dbReference>
<dbReference type="InterPro" id="IPR002569">
    <property type="entry name" value="Met_Sox_Rdtase_MsrA_dom"/>
</dbReference>
<protein>
    <recommendedName>
        <fullName evidence="4">Peptide methionine sulfoxide reductase MsrA</fullName>
        <shortName evidence="4">Protein-methionine-S-oxide reductase</shortName>
        <ecNumber evidence="4">1.8.4.11</ecNumber>
    </recommendedName>
    <alternativeName>
        <fullName evidence="4">Peptide-methionine (S)-S-oxide reductase</fullName>
        <shortName evidence="4">Peptide Met(O) reductase</shortName>
    </alternativeName>
</protein>
<dbReference type="EMBL" id="MEWW01000010">
    <property type="protein sequence ID" value="OGC84682.1"/>
    <property type="molecule type" value="Genomic_DNA"/>
</dbReference>
<dbReference type="Gene3D" id="3.30.1060.10">
    <property type="entry name" value="Peptide methionine sulphoxide reductase MsrA"/>
    <property type="match status" value="1"/>
</dbReference>
<dbReference type="InterPro" id="IPR036509">
    <property type="entry name" value="Met_Sox_Rdtase_MsrA_sf"/>
</dbReference>
<comment type="catalytic activity">
    <reaction evidence="2 4">
        <text>L-methionyl-[protein] + [thioredoxin]-disulfide + H2O = L-methionyl-(S)-S-oxide-[protein] + [thioredoxin]-dithiol</text>
        <dbReference type="Rhea" id="RHEA:14217"/>
        <dbReference type="Rhea" id="RHEA-COMP:10698"/>
        <dbReference type="Rhea" id="RHEA-COMP:10700"/>
        <dbReference type="Rhea" id="RHEA-COMP:12313"/>
        <dbReference type="Rhea" id="RHEA-COMP:12315"/>
        <dbReference type="ChEBI" id="CHEBI:15377"/>
        <dbReference type="ChEBI" id="CHEBI:16044"/>
        <dbReference type="ChEBI" id="CHEBI:29950"/>
        <dbReference type="ChEBI" id="CHEBI:44120"/>
        <dbReference type="ChEBI" id="CHEBI:50058"/>
        <dbReference type="EC" id="1.8.4.11"/>
    </reaction>
</comment>
<feature type="active site" evidence="4">
    <location>
        <position position="12"/>
    </location>
</feature>
<accession>A0A1F4XSJ8</accession>
<comment type="function">
    <text evidence="4">Has an important function as a repair enzyme for proteins that have been inactivated by oxidation. Catalyzes the reversible oxidation-reduction of methionine sulfoxide in proteins to methionine.</text>
</comment>
<evidence type="ECO:0000313" key="6">
    <source>
        <dbReference type="EMBL" id="OGC84682.1"/>
    </source>
</evidence>